<evidence type="ECO:0000313" key="5">
    <source>
        <dbReference type="EMBL" id="ADV67374.1"/>
    </source>
</evidence>
<name>E8U8I5_DEIML</name>
<dbReference type="STRING" id="709986.Deima_1725"/>
<dbReference type="KEGG" id="dmr:Deima_1725"/>
<dbReference type="HOGENOM" id="CLU_031285_9_1_0"/>
<keyword evidence="3 4" id="KW-0732">Signal</keyword>
<dbReference type="OrthoDB" id="9808332at2"/>
<evidence type="ECO:0000256" key="4">
    <source>
        <dbReference type="SAM" id="SignalP"/>
    </source>
</evidence>
<keyword evidence="6" id="KW-1185">Reference proteome</keyword>
<dbReference type="InterPro" id="IPR006059">
    <property type="entry name" value="SBP"/>
</dbReference>
<dbReference type="AlphaFoldDB" id="E8U8I5"/>
<organism evidence="5 6">
    <name type="scientific">Deinococcus maricopensis (strain DSM 21211 / LMG 22137 / NRRL B-23946 / LB-34)</name>
    <dbReference type="NCBI Taxonomy" id="709986"/>
    <lineage>
        <taxon>Bacteria</taxon>
        <taxon>Thermotogati</taxon>
        <taxon>Deinococcota</taxon>
        <taxon>Deinococci</taxon>
        <taxon>Deinococcales</taxon>
        <taxon>Deinococcaceae</taxon>
        <taxon>Deinococcus</taxon>
    </lineage>
</organism>
<evidence type="ECO:0000256" key="1">
    <source>
        <dbReference type="ARBA" id="ARBA00008520"/>
    </source>
</evidence>
<feature type="signal peptide" evidence="4">
    <location>
        <begin position="1"/>
        <end position="22"/>
    </location>
</feature>
<dbReference type="eggNOG" id="COG1653">
    <property type="taxonomic scope" value="Bacteria"/>
</dbReference>
<reference evidence="6" key="2">
    <citation type="submission" date="2011-01" db="EMBL/GenBank/DDBJ databases">
        <title>The complete genome of Deinococcus maricopensis DSM 21211.</title>
        <authorList>
            <consortium name="US DOE Joint Genome Institute (JGI-PGF)"/>
            <person name="Lucas S."/>
            <person name="Copeland A."/>
            <person name="Lapidus A."/>
            <person name="Goodwin L."/>
            <person name="Pitluck S."/>
            <person name="Kyrpides N."/>
            <person name="Mavromatis K."/>
            <person name="Pagani I."/>
            <person name="Ivanova N."/>
            <person name="Ovchinnikova G."/>
            <person name="Zeytun A."/>
            <person name="Detter J.C."/>
            <person name="Han C."/>
            <person name="Land M."/>
            <person name="Hauser L."/>
            <person name="Markowitz V."/>
            <person name="Cheng J.-F."/>
            <person name="Hugenholtz P."/>
            <person name="Woyke T."/>
            <person name="Wu D."/>
            <person name="Pukall R."/>
            <person name="Gehrich-Schroeter G."/>
            <person name="Brambilla E."/>
            <person name="Klenk H.-P."/>
            <person name="Eisen J.A."/>
        </authorList>
    </citation>
    <scope>NUCLEOTIDE SEQUENCE [LARGE SCALE GENOMIC DNA]</scope>
    <source>
        <strain evidence="6">DSM 21211 / LMG 22137 / NRRL B-23946 / LB-34</strain>
    </source>
</reference>
<dbReference type="EMBL" id="CP002454">
    <property type="protein sequence ID" value="ADV67374.1"/>
    <property type="molecule type" value="Genomic_DNA"/>
</dbReference>
<dbReference type="RefSeq" id="WP_013556879.1">
    <property type="nucleotide sequence ID" value="NC_014958.1"/>
</dbReference>
<dbReference type="InterPro" id="IPR050490">
    <property type="entry name" value="Bact_solute-bd_prot1"/>
</dbReference>
<dbReference type="Proteomes" id="UP000008635">
    <property type="component" value="Chromosome"/>
</dbReference>
<accession>E8U8I5</accession>
<evidence type="ECO:0000256" key="2">
    <source>
        <dbReference type="ARBA" id="ARBA00022448"/>
    </source>
</evidence>
<dbReference type="SUPFAM" id="SSF53850">
    <property type="entry name" value="Periplasmic binding protein-like II"/>
    <property type="match status" value="1"/>
</dbReference>
<sequence precursor="true">MKKALALITVTAACALANSAHAAGVTLTFACDSVGSGYNECQKGANAWAKKTGNTVKLVQVPKETDQRLALYQQQLGARASDVDVYMIDVVWPGLISQHLLDLSKYIPQSEVAQHFPAIVKNNTVNGKLVGMPFFTDAGVLYYRTDLLAKYGYKSAPKTWDELAEMAKKIQDGERKANSKFVGFVFQGKNYEGLTCDALEWISSFGGGSIVDASGKVTINNPQAVAALKAAQGFVGSIAPSAVTTYGEEEARNVWQAGNAAFMRNWPYAYAAGQAEGSAVKGKIGVAALPAGKGGKPAATLGGWQLAVNAYSKHPKEAADLVRYMTGAQEQKRRAIEASYNPTIASLYKDQGVLKAVPFFGSLYNVFTNAVARPATITGSKYNQVSDAFSTAVYSVLTKKAQPEAALSSLQSQINRIKGRGW</sequence>
<feature type="chain" id="PRO_5003232282" evidence="4">
    <location>
        <begin position="23"/>
        <end position="422"/>
    </location>
</feature>
<dbReference type="PANTHER" id="PTHR43649:SF34">
    <property type="entry name" value="ABC TRANSPORTER PERIPLASMIC-BINDING PROTEIN YCJN-RELATED"/>
    <property type="match status" value="1"/>
</dbReference>
<comment type="similarity">
    <text evidence="1">Belongs to the bacterial solute-binding protein 1 family.</text>
</comment>
<dbReference type="Gene3D" id="3.40.190.10">
    <property type="entry name" value="Periplasmic binding protein-like II"/>
    <property type="match status" value="2"/>
</dbReference>
<dbReference type="PROSITE" id="PS51257">
    <property type="entry name" value="PROKAR_LIPOPROTEIN"/>
    <property type="match status" value="1"/>
</dbReference>
<reference evidence="5 6" key="1">
    <citation type="journal article" date="2011" name="Stand. Genomic Sci.">
        <title>Complete genome sequence of Deinococcus maricopensis type strain (LB-34).</title>
        <authorList>
            <person name="Pukall R."/>
            <person name="Zeytun A."/>
            <person name="Lucas S."/>
            <person name="Lapidus A."/>
            <person name="Hammon N."/>
            <person name="Deshpande S."/>
            <person name="Nolan M."/>
            <person name="Cheng J.F."/>
            <person name="Pitluck S."/>
            <person name="Liolios K."/>
            <person name="Pagani I."/>
            <person name="Mikhailova N."/>
            <person name="Ivanova N."/>
            <person name="Mavromatis K."/>
            <person name="Pati A."/>
            <person name="Tapia R."/>
            <person name="Han C."/>
            <person name="Goodwin L."/>
            <person name="Chen A."/>
            <person name="Palaniappan K."/>
            <person name="Land M."/>
            <person name="Hauser L."/>
            <person name="Chang Y.J."/>
            <person name="Jeffries C.D."/>
            <person name="Brambilla E.M."/>
            <person name="Rohde M."/>
            <person name="Goker M."/>
            <person name="Detter J.C."/>
            <person name="Woyke T."/>
            <person name="Bristow J."/>
            <person name="Eisen J.A."/>
            <person name="Markowitz V."/>
            <person name="Hugenholtz P."/>
            <person name="Kyrpides N.C."/>
            <person name="Klenk H.P."/>
        </authorList>
    </citation>
    <scope>NUCLEOTIDE SEQUENCE [LARGE SCALE GENOMIC DNA]</scope>
    <source>
        <strain evidence="6">DSM 21211 / LMG 22137 / NRRL B-23946 / LB-34</strain>
    </source>
</reference>
<keyword evidence="2" id="KW-0813">Transport</keyword>
<evidence type="ECO:0000256" key="3">
    <source>
        <dbReference type="ARBA" id="ARBA00022729"/>
    </source>
</evidence>
<dbReference type="CDD" id="cd14750">
    <property type="entry name" value="PBP2_TMBP"/>
    <property type="match status" value="1"/>
</dbReference>
<protein>
    <submittedName>
        <fullName evidence="5">Extracellular solute-binding protein family 1</fullName>
    </submittedName>
</protein>
<dbReference type="Pfam" id="PF01547">
    <property type="entry name" value="SBP_bac_1"/>
    <property type="match status" value="1"/>
</dbReference>
<evidence type="ECO:0000313" key="6">
    <source>
        <dbReference type="Proteomes" id="UP000008635"/>
    </source>
</evidence>
<dbReference type="PANTHER" id="PTHR43649">
    <property type="entry name" value="ARABINOSE-BINDING PROTEIN-RELATED"/>
    <property type="match status" value="1"/>
</dbReference>
<gene>
    <name evidence="5" type="ordered locus">Deima_1725</name>
</gene>
<proteinExistence type="inferred from homology"/>